<reference evidence="1" key="2">
    <citation type="submission" date="2019-01" db="EMBL/GenBank/DDBJ databases">
        <authorList>
            <person name="Graves T."/>
            <person name="Eichler E.E."/>
            <person name="Wilson R.K."/>
        </authorList>
    </citation>
    <scope>NUCLEOTIDE SEQUENCE [LARGE SCALE GENOMIC DNA]</scope>
    <source>
        <strain evidence="1">17573</strain>
    </source>
</reference>
<dbReference type="GeneTree" id="ENSGT01030000237444"/>
<reference evidence="2" key="1">
    <citation type="journal article" date="2007" name="Science">
        <title>Evolutionary and biomedical insights from the rhesus macaque genome.</title>
        <authorList>
            <person name="Gibbs R.A."/>
            <person name="Rogers J."/>
            <person name="Katze M.G."/>
            <person name="Bumgarner R."/>
            <person name="Weinstock G.M."/>
            <person name="Mardis E.R."/>
            <person name="Remington K.A."/>
            <person name="Strausberg R.L."/>
            <person name="Venter J.C."/>
            <person name="Wilson R.K."/>
            <person name="Batzer M.A."/>
            <person name="Bustamante C.D."/>
            <person name="Eichler E.E."/>
            <person name="Hahn M.W."/>
            <person name="Hardison R.C."/>
            <person name="Makova K.D."/>
            <person name="Miller W."/>
            <person name="Milosavljevic A."/>
            <person name="Palermo R.E."/>
            <person name="Siepel A."/>
            <person name="Sikela J.M."/>
            <person name="Attaway T."/>
            <person name="Bell S."/>
            <person name="Bernard K.E."/>
            <person name="Buhay C.J."/>
            <person name="Chandrabose M.N."/>
            <person name="Dao M."/>
            <person name="Davis C."/>
            <person name="Delehaunty K.D."/>
            <person name="Ding Y."/>
            <person name="Dinh H.H."/>
            <person name="Dugan-Rocha S."/>
            <person name="Fulton L.A."/>
            <person name="Gabisi R.A."/>
            <person name="Garner T.T."/>
            <person name="Godfrey J."/>
            <person name="Hawes A.C."/>
            <person name="Hernandez J."/>
            <person name="Hines S."/>
            <person name="Holder M."/>
            <person name="Hume J."/>
            <person name="Jhangiani S.N."/>
            <person name="Joshi V."/>
            <person name="Khan Z.M."/>
            <person name="Kirkness E.F."/>
            <person name="Cree A."/>
            <person name="Fowler R.G."/>
            <person name="Lee S."/>
            <person name="Lewis L.R."/>
            <person name="Li Z."/>
            <person name="Liu Y.-S."/>
            <person name="Moore S.M."/>
            <person name="Muzny D."/>
            <person name="Nazareth L.V."/>
            <person name="Ngo D.N."/>
            <person name="Okwuonu G.O."/>
            <person name="Pai G."/>
            <person name="Parker D."/>
            <person name="Paul H.A."/>
            <person name="Pfannkoch C."/>
            <person name="Pohl C.S."/>
            <person name="Rogers Y.-H.C."/>
            <person name="Ruiz S.J."/>
            <person name="Sabo A."/>
            <person name="Santibanez J."/>
            <person name="Schneider B.W."/>
            <person name="Smith S.M."/>
            <person name="Sodergren E."/>
            <person name="Svatek A.F."/>
            <person name="Utterback T.R."/>
            <person name="Vattathil S."/>
            <person name="Warren W."/>
            <person name="White C.S."/>
            <person name="Chinwalla A.T."/>
            <person name="Feng Y."/>
            <person name="Halpern A.L."/>
            <person name="Hillier L.W."/>
            <person name="Huang X."/>
            <person name="Minx P."/>
            <person name="Nelson J.O."/>
            <person name="Pepin K.H."/>
            <person name="Qin X."/>
            <person name="Sutton G.G."/>
            <person name="Venter E."/>
            <person name="Walenz B.P."/>
            <person name="Wallis J.W."/>
            <person name="Worley K.C."/>
            <person name="Yang S.-P."/>
            <person name="Jones S.M."/>
            <person name="Marra M.A."/>
            <person name="Rocchi M."/>
            <person name="Schein J.E."/>
            <person name="Baertsch R."/>
            <person name="Clarke L."/>
            <person name="Csuros M."/>
            <person name="Glasscock J."/>
            <person name="Harris R.A."/>
            <person name="Havlak P."/>
            <person name="Jackson A.R."/>
            <person name="Jiang H."/>
            <person name="Liu Y."/>
            <person name="Messina D.N."/>
            <person name="Shen Y."/>
            <person name="Song H.X.-Z."/>
            <person name="Wylie T."/>
            <person name="Zhang L."/>
            <person name="Birney E."/>
            <person name="Han K."/>
            <person name="Konkel M.K."/>
            <person name="Lee J."/>
            <person name="Smit A.F.A."/>
            <person name="Ullmer B."/>
            <person name="Wang H."/>
            <person name="Xing J."/>
            <person name="Burhans R."/>
            <person name="Cheng Z."/>
            <person name="Karro J.E."/>
            <person name="Ma J."/>
            <person name="Raney B."/>
            <person name="She X."/>
            <person name="Cox M.J."/>
            <person name="Demuth J.P."/>
            <person name="Dumas L.J."/>
            <person name="Han S.-G."/>
            <person name="Hopkins J."/>
            <person name="Karimpour-Fard A."/>
            <person name="Kim Y.H."/>
            <person name="Pollack J.R."/>
            <person name="Vinar T."/>
            <person name="Addo-Quaye C."/>
            <person name="Degenhardt J."/>
            <person name="Denby A."/>
            <person name="Hubisz M.J."/>
            <person name="Indap A."/>
            <person name="Kosiol C."/>
            <person name="Lahn B.T."/>
            <person name="Lawson H.A."/>
            <person name="Marklein A."/>
            <person name="Nielsen R."/>
            <person name="Vallender E.J."/>
            <person name="Clark A.G."/>
            <person name="Ferguson B."/>
            <person name="Hernandez R.D."/>
            <person name="Hirani K."/>
            <person name="Kehrer-Sawatzki H."/>
            <person name="Kolb J."/>
            <person name="Patil S."/>
            <person name="Pu L.-L."/>
            <person name="Ren Y."/>
            <person name="Smith D.G."/>
            <person name="Wheeler D.A."/>
            <person name="Schenck I."/>
            <person name="Ball E.V."/>
            <person name="Chen R."/>
            <person name="Cooper D.N."/>
            <person name="Giardine B."/>
            <person name="Hsu F."/>
            <person name="Kent W.J."/>
            <person name="Lesk A."/>
            <person name="Nelson D.L."/>
            <person name="O'brien W.E."/>
            <person name="Pruefer K."/>
            <person name="Stenson P.D."/>
            <person name="Wallace J.C."/>
            <person name="Ke H."/>
            <person name="Liu X.-M."/>
            <person name="Wang P."/>
            <person name="Xiang A.P."/>
            <person name="Yang F."/>
            <person name="Barber G.P."/>
            <person name="Haussler D."/>
            <person name="Karolchik D."/>
            <person name="Kern A.D."/>
            <person name="Kuhn R.M."/>
            <person name="Smith K.E."/>
            <person name="Zwieg A.S."/>
        </authorList>
    </citation>
    <scope>NUCLEOTIDE SEQUENCE [LARGE SCALE GENOMIC DNA]</scope>
    <source>
        <strain evidence="2">17573</strain>
    </source>
</reference>
<evidence type="ECO:0000313" key="2">
    <source>
        <dbReference type="Proteomes" id="UP000006718"/>
    </source>
</evidence>
<dbReference type="GO" id="GO:0043066">
    <property type="term" value="P:negative regulation of apoptotic process"/>
    <property type="evidence" value="ECO:0000318"/>
    <property type="project" value="GO_Central"/>
</dbReference>
<evidence type="ECO:0000313" key="1">
    <source>
        <dbReference type="Ensembl" id="ENSMMUP00000045089.2"/>
    </source>
</evidence>
<dbReference type="InParanoid" id="A0A1D5QAM1"/>
<dbReference type="GO" id="GO:0005634">
    <property type="term" value="C:nucleus"/>
    <property type="evidence" value="ECO:0000318"/>
    <property type="project" value="GO_Central"/>
</dbReference>
<dbReference type="OMA" id="HQSCHPL"/>
<dbReference type="Bgee" id="ENSMMUG00000039070">
    <property type="expression patterns" value="Expressed in cerebellar cortex and 20 other cell types or tissues"/>
</dbReference>
<protein>
    <submittedName>
        <fullName evidence="1">Uncharacterized protein</fullName>
    </submittedName>
</protein>
<reference evidence="1" key="4">
    <citation type="submission" date="2025-09" db="UniProtKB">
        <authorList>
            <consortium name="Ensembl"/>
        </authorList>
    </citation>
    <scope>IDENTIFICATION</scope>
    <source>
        <strain evidence="1">17573</strain>
    </source>
</reference>
<reference evidence="1" key="3">
    <citation type="submission" date="2025-08" db="UniProtKB">
        <authorList>
            <consortium name="Ensembl"/>
        </authorList>
    </citation>
    <scope>IDENTIFICATION</scope>
    <source>
        <strain evidence="1">17573</strain>
    </source>
</reference>
<accession>A0A1D5QAM1</accession>
<proteinExistence type="predicted"/>
<name>A0A1D5QAM1_MACMU</name>
<dbReference type="Proteomes" id="UP000006718">
    <property type="component" value="Chromosome 11"/>
</dbReference>
<dbReference type="GO" id="GO:0045944">
    <property type="term" value="P:positive regulation of transcription by RNA polymerase II"/>
    <property type="evidence" value="ECO:0000318"/>
    <property type="project" value="GO_Central"/>
</dbReference>
<organism evidence="1 2">
    <name type="scientific">Macaca mulatta</name>
    <name type="common">Rhesus macaque</name>
    <dbReference type="NCBI Taxonomy" id="9544"/>
    <lineage>
        <taxon>Eukaryota</taxon>
        <taxon>Metazoa</taxon>
        <taxon>Chordata</taxon>
        <taxon>Craniata</taxon>
        <taxon>Vertebrata</taxon>
        <taxon>Euteleostomi</taxon>
        <taxon>Mammalia</taxon>
        <taxon>Eutheria</taxon>
        <taxon>Euarchontoglires</taxon>
        <taxon>Primates</taxon>
        <taxon>Haplorrhini</taxon>
        <taxon>Catarrhini</taxon>
        <taxon>Cercopithecidae</taxon>
        <taxon>Cercopithecinae</taxon>
        <taxon>Macaca</taxon>
    </lineage>
</organism>
<dbReference type="GO" id="GO:0042393">
    <property type="term" value="F:histone binding"/>
    <property type="evidence" value="ECO:0000318"/>
    <property type="project" value="GO_Central"/>
</dbReference>
<sequence>MKLIPSGRRQKMGHRREPLPTGWGWEASLGLEVGVGADKSSHCSPGSLLWALHQSCHPLLSPQPSHFRLSRHCALHPHSAIVPPPDLLHLSSPAGPQLLLSLFALFLPPLPAPSFLW</sequence>
<dbReference type="AlphaFoldDB" id="A0A1D5QAM1"/>
<dbReference type="Ensembl" id="ENSMMUT00000053430.2">
    <property type="protein sequence ID" value="ENSMMUP00000045089.2"/>
    <property type="gene ID" value="ENSMMUG00000039070.2"/>
</dbReference>
<keyword evidence="2" id="KW-1185">Reference proteome</keyword>
<dbReference type="VEuPathDB" id="HostDB:ENSMMUG00000039070"/>